<keyword evidence="1" id="KW-0472">Membrane</keyword>
<feature type="transmembrane region" description="Helical" evidence="1">
    <location>
        <begin position="47"/>
        <end position="65"/>
    </location>
</feature>
<organism evidence="2 3">
    <name type="scientific">Venturia inaequalis</name>
    <name type="common">Apple scab fungus</name>
    <dbReference type="NCBI Taxonomy" id="5025"/>
    <lineage>
        <taxon>Eukaryota</taxon>
        <taxon>Fungi</taxon>
        <taxon>Dikarya</taxon>
        <taxon>Ascomycota</taxon>
        <taxon>Pezizomycotina</taxon>
        <taxon>Dothideomycetes</taxon>
        <taxon>Pleosporomycetidae</taxon>
        <taxon>Venturiales</taxon>
        <taxon>Venturiaceae</taxon>
        <taxon>Venturia</taxon>
    </lineage>
</organism>
<dbReference type="EMBL" id="WNWS01000154">
    <property type="protein sequence ID" value="KAE9977411.1"/>
    <property type="molecule type" value="Genomic_DNA"/>
</dbReference>
<evidence type="ECO:0000256" key="1">
    <source>
        <dbReference type="SAM" id="Phobius"/>
    </source>
</evidence>
<gene>
    <name evidence="2" type="ORF">EG328_002060</name>
</gene>
<keyword evidence="1" id="KW-0812">Transmembrane</keyword>
<evidence type="ECO:0000313" key="2">
    <source>
        <dbReference type="EMBL" id="KAE9977411.1"/>
    </source>
</evidence>
<sequence length="128" mass="14237">MSFHKEIENYIYHRQPTDLFQKCYNLTTPKPVHTLEMQLPTSSFHCYIPPLVFIILAFTLHVFAAPKPDVIFEGTLTLDYVDMPKTSVAVAVATPTAKPVDVGIGLAMLKCLIGKKGKPPFCNEGRGD</sequence>
<proteinExistence type="predicted"/>
<name>A0A8H3Z2E4_VENIN</name>
<keyword evidence="1" id="KW-1133">Transmembrane helix</keyword>
<dbReference type="AlphaFoldDB" id="A0A8H3Z2E4"/>
<comment type="caution">
    <text evidence="2">The sequence shown here is derived from an EMBL/GenBank/DDBJ whole genome shotgun (WGS) entry which is preliminary data.</text>
</comment>
<dbReference type="Proteomes" id="UP000447873">
    <property type="component" value="Unassembled WGS sequence"/>
</dbReference>
<reference evidence="2 3" key="1">
    <citation type="submission" date="2018-12" db="EMBL/GenBank/DDBJ databases">
        <title>Venturia inaequalis Genome Resource.</title>
        <authorList>
            <person name="Lichtner F.J."/>
        </authorList>
    </citation>
    <scope>NUCLEOTIDE SEQUENCE [LARGE SCALE GENOMIC DNA]</scope>
    <source>
        <strain evidence="2 3">120213</strain>
    </source>
</reference>
<protein>
    <submittedName>
        <fullName evidence="2">Uncharacterized protein</fullName>
    </submittedName>
</protein>
<evidence type="ECO:0000313" key="3">
    <source>
        <dbReference type="Proteomes" id="UP000447873"/>
    </source>
</evidence>
<accession>A0A8H3Z2E4</accession>